<dbReference type="Gene3D" id="3.40.630.30">
    <property type="match status" value="1"/>
</dbReference>
<dbReference type="RefSeq" id="WP_183470838.1">
    <property type="nucleotide sequence ID" value="NZ_JACIBX010000003.1"/>
</dbReference>
<gene>
    <name evidence="2" type="ORF">FHS00_001199</name>
</gene>
<dbReference type="PROSITE" id="PS51186">
    <property type="entry name" value="GNAT"/>
    <property type="match status" value="1"/>
</dbReference>
<dbReference type="SUPFAM" id="SSF55729">
    <property type="entry name" value="Acyl-CoA N-acyltransferases (Nat)"/>
    <property type="match status" value="1"/>
</dbReference>
<feature type="domain" description="N-acetyltransferase" evidence="1">
    <location>
        <begin position="10"/>
        <end position="152"/>
    </location>
</feature>
<dbReference type="InterPro" id="IPR016181">
    <property type="entry name" value="Acyl_CoA_acyltransferase"/>
</dbReference>
<keyword evidence="3" id="KW-1185">Reference proteome</keyword>
<proteinExistence type="predicted"/>
<evidence type="ECO:0000313" key="3">
    <source>
        <dbReference type="Proteomes" id="UP000576152"/>
    </source>
</evidence>
<sequence>MSPLRDAVPADFERLAVGLPPQGLKLPGAGLVTVPEAMLMARQCELLRARQGWGACLVVEDDLMVGFVVSGFPDARGHAGFGYAISPAQRGRGLAGAAVAAFVERARDEGLDALLAETDPGNAGSIRVLERNLFTPVPATRPDRLCWRRYLRR</sequence>
<comment type="caution">
    <text evidence="2">The sequence shown here is derived from an EMBL/GenBank/DDBJ whole genome shotgun (WGS) entry which is preliminary data.</text>
</comment>
<protein>
    <submittedName>
        <fullName evidence="2">RimJ/RimL family protein N-acetyltransferase</fullName>
    </submittedName>
</protein>
<dbReference type="InterPro" id="IPR000182">
    <property type="entry name" value="GNAT_dom"/>
</dbReference>
<dbReference type="EMBL" id="JACIBX010000003">
    <property type="protein sequence ID" value="MBB3711628.1"/>
    <property type="molecule type" value="Genomic_DNA"/>
</dbReference>
<evidence type="ECO:0000259" key="1">
    <source>
        <dbReference type="PROSITE" id="PS51186"/>
    </source>
</evidence>
<dbReference type="CDD" id="cd04301">
    <property type="entry name" value="NAT_SF"/>
    <property type="match status" value="1"/>
</dbReference>
<name>A0ABR6HMG5_9RHOB</name>
<dbReference type="Pfam" id="PF13302">
    <property type="entry name" value="Acetyltransf_3"/>
    <property type="match status" value="1"/>
</dbReference>
<evidence type="ECO:0000313" key="2">
    <source>
        <dbReference type="EMBL" id="MBB3711628.1"/>
    </source>
</evidence>
<dbReference type="Proteomes" id="UP000576152">
    <property type="component" value="Unassembled WGS sequence"/>
</dbReference>
<reference evidence="2 3" key="1">
    <citation type="submission" date="2020-08" db="EMBL/GenBank/DDBJ databases">
        <title>Genomic Encyclopedia of Type Strains, Phase III (KMG-III): the genomes of soil and plant-associated and newly described type strains.</title>
        <authorList>
            <person name="Whitman W."/>
        </authorList>
    </citation>
    <scope>NUCLEOTIDE SEQUENCE [LARGE SCALE GENOMIC DNA]</scope>
    <source>
        <strain evidence="2 3">CECT 8572</strain>
    </source>
</reference>
<organism evidence="2 3">
    <name type="scientific">Limimaricola variabilis</name>
    <dbReference type="NCBI Taxonomy" id="1492771"/>
    <lineage>
        <taxon>Bacteria</taxon>
        <taxon>Pseudomonadati</taxon>
        <taxon>Pseudomonadota</taxon>
        <taxon>Alphaproteobacteria</taxon>
        <taxon>Rhodobacterales</taxon>
        <taxon>Paracoccaceae</taxon>
        <taxon>Limimaricola</taxon>
    </lineage>
</organism>
<accession>A0ABR6HMG5</accession>